<evidence type="ECO:0000313" key="1">
    <source>
        <dbReference type="EMBL" id="MBL3690028.1"/>
    </source>
</evidence>
<sequence length="195" mass="21085">MRQVVHSTDPRSVAVRERLCAAAEELGREHADISVTSLVRRAGVSCSVFYKHFEGLGDFALYLQRTRLVAIAVLAEADVAGGGLEFGVRRANRQLVAHFEENWAFYRAVIAMSPPGVSERGLADVLAGALEYHLARLHPIPDQVSVSIASNFASSGVASVLMSWLLGDLELEPGALAQHITDLVPPWMRGAQAVN</sequence>
<dbReference type="Proteomes" id="UP001646141">
    <property type="component" value="Unassembled WGS sequence"/>
</dbReference>
<evidence type="ECO:0000313" key="2">
    <source>
        <dbReference type="Proteomes" id="UP001646141"/>
    </source>
</evidence>
<proteinExistence type="predicted"/>
<reference evidence="1 2" key="1">
    <citation type="submission" date="2018-09" db="EMBL/GenBank/DDBJ databases">
        <title>Comparative genomics of Leucobacter spp.</title>
        <authorList>
            <person name="Reis A.C."/>
            <person name="Kolvenbach B.A."/>
            <person name="Corvini P.F.X."/>
            <person name="Nunes O.C."/>
        </authorList>
    </citation>
    <scope>NUCLEOTIDE SEQUENCE [LARGE SCALE GENOMIC DNA]</scope>
    <source>
        <strain evidence="1 2">L-1</strain>
    </source>
</reference>
<gene>
    <name evidence="1" type="ORF">D3226_08655</name>
</gene>
<dbReference type="InterPro" id="IPR009057">
    <property type="entry name" value="Homeodomain-like_sf"/>
</dbReference>
<comment type="caution">
    <text evidence="1">The sequence shown here is derived from an EMBL/GenBank/DDBJ whole genome shotgun (WGS) entry which is preliminary data.</text>
</comment>
<accession>A0ABS1SPD6</accession>
<dbReference type="Gene3D" id="1.10.357.10">
    <property type="entry name" value="Tetracycline Repressor, domain 2"/>
    <property type="match status" value="1"/>
</dbReference>
<evidence type="ECO:0008006" key="3">
    <source>
        <dbReference type="Google" id="ProtNLM"/>
    </source>
</evidence>
<name>A0ABS1SPD6_9MICO</name>
<protein>
    <recommendedName>
        <fullName evidence="3">HTH tetR-type domain-containing protein</fullName>
    </recommendedName>
</protein>
<dbReference type="EMBL" id="QYAD01000002">
    <property type="protein sequence ID" value="MBL3690028.1"/>
    <property type="molecule type" value="Genomic_DNA"/>
</dbReference>
<organism evidence="1 2">
    <name type="scientific">Leucobacter chromiireducens subsp. chromiireducens</name>
    <dbReference type="NCBI Taxonomy" id="660067"/>
    <lineage>
        <taxon>Bacteria</taxon>
        <taxon>Bacillati</taxon>
        <taxon>Actinomycetota</taxon>
        <taxon>Actinomycetes</taxon>
        <taxon>Micrococcales</taxon>
        <taxon>Microbacteriaceae</taxon>
        <taxon>Leucobacter</taxon>
    </lineage>
</organism>
<dbReference type="SUPFAM" id="SSF46689">
    <property type="entry name" value="Homeodomain-like"/>
    <property type="match status" value="1"/>
</dbReference>
<keyword evidence="2" id="KW-1185">Reference proteome</keyword>